<dbReference type="VEuPathDB" id="AmoebaDB:EIN_233440"/>
<name>A0A0A1U4Y5_ENTIV</name>
<dbReference type="KEGG" id="eiv:EIN_233440"/>
<sequence>IFDMSVLGSKETKPIQEKIVESINKCPEEMRNELYGNIIFSGGNTLFKGYVERLKKELQLLAPEGTNVNIIAQENRAFGAFWGSVVYANQSTTTFVSKQEYEEKGILVFNF</sequence>
<dbReference type="OrthoDB" id="6220758at2759"/>
<dbReference type="Proteomes" id="UP000014680">
    <property type="component" value="Unassembled WGS sequence"/>
</dbReference>
<feature type="non-terminal residue" evidence="1">
    <location>
        <position position="1"/>
    </location>
</feature>
<proteinExistence type="predicted"/>
<protein>
    <submittedName>
        <fullName evidence="1">Actin, putative</fullName>
    </submittedName>
</protein>
<dbReference type="SUPFAM" id="SSF53067">
    <property type="entry name" value="Actin-like ATPase domain"/>
    <property type="match status" value="1"/>
</dbReference>
<keyword evidence="2" id="KW-1185">Reference proteome</keyword>
<dbReference type="Pfam" id="PF00022">
    <property type="entry name" value="Actin"/>
    <property type="match status" value="1"/>
</dbReference>
<dbReference type="PANTHER" id="PTHR11937">
    <property type="entry name" value="ACTIN"/>
    <property type="match status" value="1"/>
</dbReference>
<dbReference type="RefSeq" id="XP_004256134.1">
    <property type="nucleotide sequence ID" value="XM_004256086.1"/>
</dbReference>
<evidence type="ECO:0000313" key="2">
    <source>
        <dbReference type="Proteomes" id="UP000014680"/>
    </source>
</evidence>
<dbReference type="Gene3D" id="3.90.640.10">
    <property type="entry name" value="Actin, Chain A, domain 4"/>
    <property type="match status" value="1"/>
</dbReference>
<organism evidence="1 2">
    <name type="scientific">Entamoeba invadens IP1</name>
    <dbReference type="NCBI Taxonomy" id="370355"/>
    <lineage>
        <taxon>Eukaryota</taxon>
        <taxon>Amoebozoa</taxon>
        <taxon>Evosea</taxon>
        <taxon>Archamoebae</taxon>
        <taxon>Mastigamoebida</taxon>
        <taxon>Entamoebidae</taxon>
        <taxon>Entamoeba</taxon>
    </lineage>
</organism>
<accession>A0A0A1U4Y5</accession>
<dbReference type="AlphaFoldDB" id="A0A0A1U4Y5"/>
<dbReference type="EMBL" id="KB206644">
    <property type="protein sequence ID" value="ELP89363.1"/>
    <property type="molecule type" value="Genomic_DNA"/>
</dbReference>
<reference evidence="1 2" key="1">
    <citation type="submission" date="2012-10" db="EMBL/GenBank/DDBJ databases">
        <authorList>
            <person name="Zafar N."/>
            <person name="Inman J."/>
            <person name="Hall N."/>
            <person name="Lorenzi H."/>
            <person name="Caler E."/>
        </authorList>
    </citation>
    <scope>NUCLEOTIDE SEQUENCE [LARGE SCALE GENOMIC DNA]</scope>
    <source>
        <strain evidence="1 2">IP1</strain>
    </source>
</reference>
<dbReference type="GeneID" id="14888346"/>
<dbReference type="InterPro" id="IPR004000">
    <property type="entry name" value="Actin"/>
</dbReference>
<evidence type="ECO:0000313" key="1">
    <source>
        <dbReference type="EMBL" id="ELP89363.1"/>
    </source>
</evidence>
<dbReference type="Gene3D" id="3.30.420.40">
    <property type="match status" value="2"/>
</dbReference>
<gene>
    <name evidence="1" type="ORF">EIN_233440</name>
</gene>
<dbReference type="InterPro" id="IPR043129">
    <property type="entry name" value="ATPase_NBD"/>
</dbReference>